<dbReference type="Gene3D" id="3.90.1680.10">
    <property type="entry name" value="SOS response associated peptidase-like"/>
    <property type="match status" value="1"/>
</dbReference>
<dbReference type="GO" id="GO:0006508">
    <property type="term" value="P:proteolysis"/>
    <property type="evidence" value="ECO:0007669"/>
    <property type="project" value="UniProtKB-KW"/>
</dbReference>
<reference evidence="9 10" key="1">
    <citation type="submission" date="2015-02" db="EMBL/GenBank/DDBJ databases">
        <title>Draft genome sequences of ten Microbacterium spp. with emphasis on heavy metal contaminated environments.</title>
        <authorList>
            <person name="Corretto E."/>
        </authorList>
    </citation>
    <scope>NUCLEOTIDE SEQUENCE [LARGE SCALE GENOMIC DNA]</scope>
    <source>
        <strain evidence="9 10">ARN176</strain>
    </source>
</reference>
<keyword evidence="6" id="KW-0238">DNA-binding</keyword>
<dbReference type="PATRIC" id="fig|582680.6.peg.3532"/>
<dbReference type="STRING" id="582680.RS86_03447"/>
<comment type="caution">
    <text evidence="9">The sequence shown here is derived from an EMBL/GenBank/DDBJ whole genome shotgun (WGS) entry which is preliminary data.</text>
</comment>
<dbReference type="Proteomes" id="UP000033740">
    <property type="component" value="Unassembled WGS sequence"/>
</dbReference>
<dbReference type="InterPro" id="IPR036590">
    <property type="entry name" value="SRAP-like"/>
</dbReference>
<dbReference type="SUPFAM" id="SSF143081">
    <property type="entry name" value="BB1717-like"/>
    <property type="match status" value="1"/>
</dbReference>
<dbReference type="InterPro" id="IPR003738">
    <property type="entry name" value="SRAP"/>
</dbReference>
<dbReference type="EC" id="3.4.-.-" evidence="8"/>
<keyword evidence="2 8" id="KW-0645">Protease</keyword>
<evidence type="ECO:0000256" key="5">
    <source>
        <dbReference type="ARBA" id="ARBA00023124"/>
    </source>
</evidence>
<sequence length="211" mass="23687">MCASYGLDPRFSDQQLIEEADDELMEGIRAWARRNADETLRPTGRLLRNLNPILVPSESRTPQLEEAWWGFLVDGRPSRFPSINTRSERLQERPGSLRGRAIVPATRWFEMRKPSKTWHEFGLDGALFGMAAVTQRGRAEDGSWFTCYSIVMQPAPARLAGIHDRMPVLLPAAFAQDWLDGAPTRELMDDALLASADATQWVQTASMTASP</sequence>
<gene>
    <name evidence="9" type="ORF">RS86_03447</name>
</gene>
<keyword evidence="5" id="KW-0190">Covalent protein-DNA linkage</keyword>
<keyword evidence="3" id="KW-0227">DNA damage</keyword>
<keyword evidence="7" id="KW-0456">Lyase</keyword>
<dbReference type="GO" id="GO:0008233">
    <property type="term" value="F:peptidase activity"/>
    <property type="evidence" value="ECO:0007669"/>
    <property type="project" value="UniProtKB-KW"/>
</dbReference>
<dbReference type="GO" id="GO:0016829">
    <property type="term" value="F:lyase activity"/>
    <property type="evidence" value="ECO:0007669"/>
    <property type="project" value="UniProtKB-KW"/>
</dbReference>
<protein>
    <recommendedName>
        <fullName evidence="8">Abasic site processing protein</fullName>
        <ecNumber evidence="8">3.4.-.-</ecNumber>
    </recommendedName>
</protein>
<dbReference type="EMBL" id="JYIX01000039">
    <property type="protein sequence ID" value="KJL31326.1"/>
    <property type="molecule type" value="Genomic_DNA"/>
</dbReference>
<evidence type="ECO:0000256" key="6">
    <source>
        <dbReference type="ARBA" id="ARBA00023125"/>
    </source>
</evidence>
<proteinExistence type="inferred from homology"/>
<evidence type="ECO:0000256" key="4">
    <source>
        <dbReference type="ARBA" id="ARBA00022801"/>
    </source>
</evidence>
<dbReference type="AlphaFoldDB" id="A0A0F0LIH3"/>
<evidence type="ECO:0000256" key="8">
    <source>
        <dbReference type="RuleBase" id="RU364100"/>
    </source>
</evidence>
<dbReference type="Pfam" id="PF02586">
    <property type="entry name" value="SRAP"/>
    <property type="match status" value="1"/>
</dbReference>
<dbReference type="PANTHER" id="PTHR13604">
    <property type="entry name" value="DC12-RELATED"/>
    <property type="match status" value="1"/>
</dbReference>
<evidence type="ECO:0000256" key="7">
    <source>
        <dbReference type="ARBA" id="ARBA00023239"/>
    </source>
</evidence>
<name>A0A0F0LIH3_9MICO</name>
<dbReference type="RefSeq" id="WP_045273473.1">
    <property type="nucleotide sequence ID" value="NZ_JYIX01000039.1"/>
</dbReference>
<keyword evidence="10" id="KW-1185">Reference proteome</keyword>
<keyword evidence="4 8" id="KW-0378">Hydrolase</keyword>
<organism evidence="9 10">
    <name type="scientific">Microbacterium azadirachtae</name>
    <dbReference type="NCBI Taxonomy" id="582680"/>
    <lineage>
        <taxon>Bacteria</taxon>
        <taxon>Bacillati</taxon>
        <taxon>Actinomycetota</taxon>
        <taxon>Actinomycetes</taxon>
        <taxon>Micrococcales</taxon>
        <taxon>Microbacteriaceae</taxon>
        <taxon>Microbacterium</taxon>
    </lineage>
</organism>
<evidence type="ECO:0000256" key="3">
    <source>
        <dbReference type="ARBA" id="ARBA00022763"/>
    </source>
</evidence>
<accession>A0A0F0LIH3</accession>
<evidence type="ECO:0000313" key="9">
    <source>
        <dbReference type="EMBL" id="KJL31326.1"/>
    </source>
</evidence>
<evidence type="ECO:0000256" key="1">
    <source>
        <dbReference type="ARBA" id="ARBA00008136"/>
    </source>
</evidence>
<dbReference type="GO" id="GO:0003697">
    <property type="term" value="F:single-stranded DNA binding"/>
    <property type="evidence" value="ECO:0007669"/>
    <property type="project" value="InterPro"/>
</dbReference>
<dbReference type="PANTHER" id="PTHR13604:SF0">
    <property type="entry name" value="ABASIC SITE PROCESSING PROTEIN HMCES"/>
    <property type="match status" value="1"/>
</dbReference>
<evidence type="ECO:0000313" key="10">
    <source>
        <dbReference type="Proteomes" id="UP000033740"/>
    </source>
</evidence>
<dbReference type="GO" id="GO:0106300">
    <property type="term" value="P:protein-DNA covalent cross-linking repair"/>
    <property type="evidence" value="ECO:0007669"/>
    <property type="project" value="InterPro"/>
</dbReference>
<comment type="similarity">
    <text evidence="1 8">Belongs to the SOS response-associated peptidase family.</text>
</comment>
<evidence type="ECO:0000256" key="2">
    <source>
        <dbReference type="ARBA" id="ARBA00022670"/>
    </source>
</evidence>